<feature type="chain" id="PRO_5045269086" evidence="2">
    <location>
        <begin position="21"/>
        <end position="254"/>
    </location>
</feature>
<dbReference type="Proteomes" id="UP001231859">
    <property type="component" value="Plasmid paApi_AU3"/>
</dbReference>
<feature type="signal peptide" evidence="2">
    <location>
        <begin position="1"/>
        <end position="20"/>
    </location>
</feature>
<reference evidence="3 4" key="1">
    <citation type="submission" date="2023-04" db="EMBL/GenBank/DDBJ databases">
        <title>Genome dynamics across the evolutionary transition to endosymbiosis.</title>
        <authorList>
            <person name="Siozios S."/>
            <person name="Nadal-Jimenez P."/>
            <person name="Azagi T."/>
            <person name="Sprong H."/>
            <person name="Frost C.L."/>
            <person name="Parratt S.R."/>
            <person name="Taylor G."/>
            <person name="Brettell L."/>
            <person name="Lew K.C."/>
            <person name="Croft L."/>
            <person name="King K.C."/>
            <person name="Brockhurst M.A."/>
            <person name="Hypsa V."/>
            <person name="Novakova E."/>
            <person name="Darby A.C."/>
            <person name="Hurst G.D.D."/>
        </authorList>
    </citation>
    <scope>NUCLEOTIDE SEQUENCE [LARGE SCALE GENOMIC DNA]</scope>
    <source>
        <strain evidence="4">aApi_AU</strain>
        <plasmid evidence="3 4">paApi_AU3</plasmid>
    </source>
</reference>
<organism evidence="3 4">
    <name type="scientific">Arsenophonus apicola</name>
    <dbReference type="NCBI Taxonomy" id="2879119"/>
    <lineage>
        <taxon>Bacteria</taxon>
        <taxon>Pseudomonadati</taxon>
        <taxon>Pseudomonadota</taxon>
        <taxon>Gammaproteobacteria</taxon>
        <taxon>Enterobacterales</taxon>
        <taxon>Morganellaceae</taxon>
        <taxon>Arsenophonus</taxon>
    </lineage>
</organism>
<name>A0ABY8NY05_9GAMM</name>
<geneLocation type="plasmid" evidence="3 4">
    <name>paApi_AU3</name>
</geneLocation>
<dbReference type="NCBIfam" id="TIGR02739">
    <property type="entry name" value="TraF"/>
    <property type="match status" value="1"/>
</dbReference>
<sequence length="254" mass="28853">MMKNLSVCLLLLSFSSIAKIDDGYHYSPAVGWHWYNEPAPQQEAPEEQQSQSKPPSAVETMQKIKALGDELRNAAVLDPKSPEKVARWIAFQNYWSDNASQFSATWQKVLLLKPELDYNNRHSHYNATATLSYANERKAQATAIKAVNERYGVFFFYRGKVPLDNKLAQVVREFAQQYQMAVMPISVDGVITPELPNSQKDRGQAAKMQIRYFPALFLVDPSTGSYHPLAYGFISQDDLAKRLLNRVTDFAPRD</sequence>
<dbReference type="RefSeq" id="WP_280936910.1">
    <property type="nucleotide sequence ID" value="NZ_CP123754.1"/>
</dbReference>
<evidence type="ECO:0000313" key="3">
    <source>
        <dbReference type="EMBL" id="WGO82141.1"/>
    </source>
</evidence>
<gene>
    <name evidence="3" type="primary">traF</name>
    <name evidence="3" type="ORF">QG404_00215</name>
</gene>
<accession>A0ABY8NY05</accession>
<dbReference type="InterPro" id="IPR014110">
    <property type="entry name" value="TraF"/>
</dbReference>
<feature type="region of interest" description="Disordered" evidence="1">
    <location>
        <begin position="40"/>
        <end position="59"/>
    </location>
</feature>
<keyword evidence="2" id="KW-0732">Signal</keyword>
<keyword evidence="4" id="KW-1185">Reference proteome</keyword>
<dbReference type="EMBL" id="CP123754">
    <property type="protein sequence ID" value="WGO82141.1"/>
    <property type="molecule type" value="Genomic_DNA"/>
</dbReference>
<dbReference type="Pfam" id="PF13728">
    <property type="entry name" value="TraF"/>
    <property type="match status" value="1"/>
</dbReference>
<feature type="compositionally biased region" description="Low complexity" evidence="1">
    <location>
        <begin position="40"/>
        <end position="57"/>
    </location>
</feature>
<proteinExistence type="predicted"/>
<keyword evidence="3" id="KW-0614">Plasmid</keyword>
<evidence type="ECO:0000256" key="2">
    <source>
        <dbReference type="SAM" id="SignalP"/>
    </source>
</evidence>
<evidence type="ECO:0000256" key="1">
    <source>
        <dbReference type="SAM" id="MobiDB-lite"/>
    </source>
</evidence>
<dbReference type="InterPro" id="IPR039555">
    <property type="entry name" value="TraF/TrbB"/>
</dbReference>
<protein>
    <submittedName>
        <fullName evidence="3">Type-F conjugative transfer system pilin assembly protein TraF</fullName>
    </submittedName>
</protein>
<evidence type="ECO:0000313" key="4">
    <source>
        <dbReference type="Proteomes" id="UP001231859"/>
    </source>
</evidence>